<dbReference type="RefSeq" id="WP_204700403.1">
    <property type="nucleotide sequence ID" value="NZ_JAFBDQ010000002.1"/>
</dbReference>
<dbReference type="EMBL" id="JAFBDQ010000002">
    <property type="protein sequence ID" value="MBM7555680.1"/>
    <property type="molecule type" value="Genomic_DNA"/>
</dbReference>
<proteinExistence type="predicted"/>
<comment type="caution">
    <text evidence="2">The sequence shown here is derived from an EMBL/GenBank/DDBJ whole genome shotgun (WGS) entry which is preliminary data.</text>
</comment>
<dbReference type="PANTHER" id="PTHR43649">
    <property type="entry name" value="ARABINOSE-BINDING PROTEIN-RELATED"/>
    <property type="match status" value="1"/>
</dbReference>
<dbReference type="SUPFAM" id="SSF53850">
    <property type="entry name" value="Periplasmic binding protein-like II"/>
    <property type="match status" value="1"/>
</dbReference>
<keyword evidence="2" id="KW-0813">Transport</keyword>
<dbReference type="InterPro" id="IPR050490">
    <property type="entry name" value="Bact_solute-bd_prot1"/>
</dbReference>
<keyword evidence="3" id="KW-1185">Reference proteome</keyword>
<reference evidence="2" key="1">
    <citation type="submission" date="2021-01" db="EMBL/GenBank/DDBJ databases">
        <title>Genomic Encyclopedia of Type Strains, Phase IV (KMG-IV): sequencing the most valuable type-strain genomes for metagenomic binning, comparative biology and taxonomic classification.</title>
        <authorList>
            <person name="Goeker M."/>
        </authorList>
    </citation>
    <scope>NUCLEOTIDE SEQUENCE</scope>
    <source>
        <strain evidence="2">DSM 23230</strain>
    </source>
</reference>
<dbReference type="InterPro" id="IPR006059">
    <property type="entry name" value="SBP"/>
</dbReference>
<sequence length="437" mass="48773">MNNKKCLSMFLAVMLLAGTLFLVSAETQAFFGFGDDKEEEKPKEQSGPVTIEVATWADEAMLKMVDDFEKEHPNINVEIAKTAFADHHKTLLTKIAAGADVPDVAFIEISYIGNFAAKGGFIDLTQDPYKAQQYEEDIVGYAYAHAKTKSGKLIALPTDIAPATVFYRKDHLNKIGYEKDDMKTMQDWIEAGKKFAKDTDGDGANDRWLIADASNIYNMYARSGENRYFNEEGECIVDSERFVEGFRMAQKVRELGLDAGMAPWSNEWTAALKNGSVLMEPSGAWLGGHLKSWIAPEAKGKWRATELPNGMYAKNGGSYAGIPEAADHKRAAWEFIEYYSTNKDIQVQNFKEADTFPSWKPAFNDPIMDEPIEYLGGQKARQMWVDAAQKVPNVVTNPNDMVAEEIVASALSDVLENGEDPKKALKEAKKLIERRAR</sequence>
<feature type="chain" id="PRO_5038612728" evidence="1">
    <location>
        <begin position="26"/>
        <end position="437"/>
    </location>
</feature>
<dbReference type="Gene3D" id="3.40.190.10">
    <property type="entry name" value="Periplasmic binding protein-like II"/>
    <property type="match status" value="1"/>
</dbReference>
<evidence type="ECO:0000256" key="1">
    <source>
        <dbReference type="SAM" id="SignalP"/>
    </source>
</evidence>
<feature type="signal peptide" evidence="1">
    <location>
        <begin position="1"/>
        <end position="25"/>
    </location>
</feature>
<dbReference type="Proteomes" id="UP000774000">
    <property type="component" value="Unassembled WGS sequence"/>
</dbReference>
<accession>A0A939BM61</accession>
<dbReference type="PANTHER" id="PTHR43649:SF12">
    <property type="entry name" value="DIACETYLCHITOBIOSE BINDING PROTEIN DASA"/>
    <property type="match status" value="1"/>
</dbReference>
<evidence type="ECO:0000313" key="2">
    <source>
        <dbReference type="EMBL" id="MBM7555680.1"/>
    </source>
</evidence>
<gene>
    <name evidence="2" type="ORF">JOC47_000505</name>
</gene>
<keyword evidence="1" id="KW-0732">Signal</keyword>
<keyword evidence="2" id="KW-0762">Sugar transport</keyword>
<organism evidence="2 3">
    <name type="scientific">Halanaerobacter jeridensis</name>
    <dbReference type="NCBI Taxonomy" id="706427"/>
    <lineage>
        <taxon>Bacteria</taxon>
        <taxon>Bacillati</taxon>
        <taxon>Bacillota</taxon>
        <taxon>Clostridia</taxon>
        <taxon>Halanaerobiales</taxon>
        <taxon>Halobacteroidaceae</taxon>
        <taxon>Halanaerobacter</taxon>
    </lineage>
</organism>
<dbReference type="AlphaFoldDB" id="A0A939BM61"/>
<dbReference type="Pfam" id="PF01547">
    <property type="entry name" value="SBP_bac_1"/>
    <property type="match status" value="1"/>
</dbReference>
<name>A0A939BM61_9FIRM</name>
<evidence type="ECO:0000313" key="3">
    <source>
        <dbReference type="Proteomes" id="UP000774000"/>
    </source>
</evidence>
<protein>
    <submittedName>
        <fullName evidence="2">Multiple sugar transport system substrate-binding protein</fullName>
    </submittedName>
</protein>